<keyword evidence="6" id="KW-1185">Reference proteome</keyword>
<dbReference type="PANTHER" id="PTHR33021:SF193">
    <property type="entry name" value="OS06G0218600 PROTEIN"/>
    <property type="match status" value="1"/>
</dbReference>
<feature type="compositionally biased region" description="Low complexity" evidence="3">
    <location>
        <begin position="147"/>
        <end position="172"/>
    </location>
</feature>
<sequence>MLYEHVLRPAEVGVTKVLDGEENQSSEVSFVIYIDEGSSATVYTVGDDSGWTTGVNYDNWSGGKNFSVGDSLVFNYGAGSHTVTEVSASDYSSCSTSNSISTDSSGSTTVQLKSPGSRYFVCGIVGHCAGGMKLAVSVGPSSGGSGSPSSPTGSTTTTPPSSTTTTSTYGSGSSSIVVVPSLAVVAVLDERLGGDTEEWDPCLHGCLWDMDRRRFEDIMEMFEEFYLGCLNSSNFFSSA</sequence>
<dbReference type="Gene3D" id="2.60.40.420">
    <property type="entry name" value="Cupredoxins - blue copper proteins"/>
    <property type="match status" value="1"/>
</dbReference>
<feature type="region of interest" description="Disordered" evidence="3">
    <location>
        <begin position="139"/>
        <end position="172"/>
    </location>
</feature>
<reference evidence="5" key="2">
    <citation type="submission" date="2023-06" db="EMBL/GenBank/DDBJ databases">
        <authorList>
            <person name="Ma L."/>
            <person name="Liu K.-W."/>
            <person name="Li Z."/>
            <person name="Hsiao Y.-Y."/>
            <person name="Qi Y."/>
            <person name="Fu T."/>
            <person name="Tang G."/>
            <person name="Zhang D."/>
            <person name="Sun W.-H."/>
            <person name="Liu D.-K."/>
            <person name="Li Y."/>
            <person name="Chen G.-Z."/>
            <person name="Liu X.-D."/>
            <person name="Liao X.-Y."/>
            <person name="Jiang Y.-T."/>
            <person name="Yu X."/>
            <person name="Hao Y."/>
            <person name="Huang J."/>
            <person name="Zhao X.-W."/>
            <person name="Ke S."/>
            <person name="Chen Y.-Y."/>
            <person name="Wu W.-L."/>
            <person name="Hsu J.-L."/>
            <person name="Lin Y.-F."/>
            <person name="Huang M.-D."/>
            <person name="Li C.-Y."/>
            <person name="Huang L."/>
            <person name="Wang Z.-W."/>
            <person name="Zhao X."/>
            <person name="Zhong W.-Y."/>
            <person name="Peng D.-H."/>
            <person name="Ahmad S."/>
            <person name="Lan S."/>
            <person name="Zhang J.-S."/>
            <person name="Tsai W.-C."/>
            <person name="Van De Peer Y."/>
            <person name="Liu Z.-J."/>
        </authorList>
    </citation>
    <scope>NUCLEOTIDE SEQUENCE</scope>
    <source>
        <strain evidence="5">CP</strain>
        <tissue evidence="5">Leaves</tissue>
    </source>
</reference>
<dbReference type="PANTHER" id="PTHR33021">
    <property type="entry name" value="BLUE COPPER PROTEIN"/>
    <property type="match status" value="1"/>
</dbReference>
<dbReference type="GO" id="GO:0046872">
    <property type="term" value="F:metal ion binding"/>
    <property type="evidence" value="ECO:0007669"/>
    <property type="project" value="UniProtKB-KW"/>
</dbReference>
<feature type="domain" description="Phytocyanin" evidence="4">
    <location>
        <begin position="41"/>
        <end position="140"/>
    </location>
</feature>
<dbReference type="Proteomes" id="UP001180020">
    <property type="component" value="Unassembled WGS sequence"/>
</dbReference>
<comment type="caution">
    <text evidence="5">The sequence shown here is derived from an EMBL/GenBank/DDBJ whole genome shotgun (WGS) entry which is preliminary data.</text>
</comment>
<dbReference type="SUPFAM" id="SSF49503">
    <property type="entry name" value="Cupredoxins"/>
    <property type="match status" value="1"/>
</dbReference>
<evidence type="ECO:0000256" key="2">
    <source>
        <dbReference type="ARBA" id="ARBA00023180"/>
    </source>
</evidence>
<dbReference type="InterPro" id="IPR008972">
    <property type="entry name" value="Cupredoxin"/>
</dbReference>
<dbReference type="PROSITE" id="PS51485">
    <property type="entry name" value="PHYTOCYANIN"/>
    <property type="match status" value="1"/>
</dbReference>
<evidence type="ECO:0000259" key="4">
    <source>
        <dbReference type="PROSITE" id="PS51485"/>
    </source>
</evidence>
<dbReference type="GO" id="GO:0005886">
    <property type="term" value="C:plasma membrane"/>
    <property type="evidence" value="ECO:0007669"/>
    <property type="project" value="TreeGrafter"/>
</dbReference>
<proteinExistence type="predicted"/>
<dbReference type="InterPro" id="IPR003245">
    <property type="entry name" value="Phytocyanin_dom"/>
</dbReference>
<keyword evidence="2" id="KW-0325">Glycoprotein</keyword>
<evidence type="ECO:0000256" key="3">
    <source>
        <dbReference type="SAM" id="MobiDB-lite"/>
    </source>
</evidence>
<dbReference type="Pfam" id="PF02298">
    <property type="entry name" value="Cu_bind_like"/>
    <property type="match status" value="1"/>
</dbReference>
<dbReference type="AlphaFoldDB" id="A0AAV9CJA5"/>
<dbReference type="FunFam" id="2.60.40.420:FF:000003">
    <property type="entry name" value="Blue copper"/>
    <property type="match status" value="1"/>
</dbReference>
<name>A0AAV9CJA5_ACOCL</name>
<evidence type="ECO:0000313" key="6">
    <source>
        <dbReference type="Proteomes" id="UP001180020"/>
    </source>
</evidence>
<protein>
    <recommendedName>
        <fullName evidence="4">Phytocyanin domain-containing protein</fullName>
    </recommendedName>
</protein>
<dbReference type="EMBL" id="JAUJYO010000019">
    <property type="protein sequence ID" value="KAK1288926.1"/>
    <property type="molecule type" value="Genomic_DNA"/>
</dbReference>
<gene>
    <name evidence="5" type="ORF">QJS10_CPB19g01404</name>
</gene>
<keyword evidence="1" id="KW-0479">Metal-binding</keyword>
<evidence type="ECO:0000256" key="1">
    <source>
        <dbReference type="ARBA" id="ARBA00022723"/>
    </source>
</evidence>
<dbReference type="InterPro" id="IPR039391">
    <property type="entry name" value="Phytocyanin-like"/>
</dbReference>
<dbReference type="GO" id="GO:0009055">
    <property type="term" value="F:electron transfer activity"/>
    <property type="evidence" value="ECO:0007669"/>
    <property type="project" value="InterPro"/>
</dbReference>
<dbReference type="CDD" id="cd04216">
    <property type="entry name" value="Phytocyanin"/>
    <property type="match status" value="1"/>
</dbReference>
<evidence type="ECO:0000313" key="5">
    <source>
        <dbReference type="EMBL" id="KAK1288926.1"/>
    </source>
</evidence>
<accession>A0AAV9CJA5</accession>
<reference evidence="5" key="1">
    <citation type="journal article" date="2023" name="Nat. Commun.">
        <title>Diploid and tetraploid genomes of Acorus and the evolution of monocots.</title>
        <authorList>
            <person name="Ma L."/>
            <person name="Liu K.W."/>
            <person name="Li Z."/>
            <person name="Hsiao Y.Y."/>
            <person name="Qi Y."/>
            <person name="Fu T."/>
            <person name="Tang G.D."/>
            <person name="Zhang D."/>
            <person name="Sun W.H."/>
            <person name="Liu D.K."/>
            <person name="Li Y."/>
            <person name="Chen G.Z."/>
            <person name="Liu X.D."/>
            <person name="Liao X.Y."/>
            <person name="Jiang Y.T."/>
            <person name="Yu X."/>
            <person name="Hao Y."/>
            <person name="Huang J."/>
            <person name="Zhao X.W."/>
            <person name="Ke S."/>
            <person name="Chen Y.Y."/>
            <person name="Wu W.L."/>
            <person name="Hsu J.L."/>
            <person name="Lin Y.F."/>
            <person name="Huang M.D."/>
            <person name="Li C.Y."/>
            <person name="Huang L."/>
            <person name="Wang Z.W."/>
            <person name="Zhao X."/>
            <person name="Zhong W.Y."/>
            <person name="Peng D.H."/>
            <person name="Ahmad S."/>
            <person name="Lan S."/>
            <person name="Zhang J.S."/>
            <person name="Tsai W.C."/>
            <person name="Van de Peer Y."/>
            <person name="Liu Z.J."/>
        </authorList>
    </citation>
    <scope>NUCLEOTIDE SEQUENCE</scope>
    <source>
        <strain evidence="5">CP</strain>
    </source>
</reference>
<organism evidence="5 6">
    <name type="scientific">Acorus calamus</name>
    <name type="common">Sweet flag</name>
    <dbReference type="NCBI Taxonomy" id="4465"/>
    <lineage>
        <taxon>Eukaryota</taxon>
        <taxon>Viridiplantae</taxon>
        <taxon>Streptophyta</taxon>
        <taxon>Embryophyta</taxon>
        <taxon>Tracheophyta</taxon>
        <taxon>Spermatophyta</taxon>
        <taxon>Magnoliopsida</taxon>
        <taxon>Liliopsida</taxon>
        <taxon>Acoraceae</taxon>
        <taxon>Acorus</taxon>
    </lineage>
</organism>